<dbReference type="GO" id="GO:0047545">
    <property type="term" value="F:(S)-2-hydroxyglutarate dehydrogenase activity"/>
    <property type="evidence" value="ECO:0007669"/>
    <property type="project" value="UniProtKB-ARBA"/>
</dbReference>
<dbReference type="PANTHER" id="PTHR43761">
    <property type="entry name" value="D-ISOMER SPECIFIC 2-HYDROXYACID DEHYDROGENASE FAMILY PROTEIN (AFU_ORTHOLOGUE AFUA_1G13630)"/>
    <property type="match status" value="1"/>
</dbReference>
<reference evidence="7 8" key="1">
    <citation type="submission" date="2019-03" db="EMBL/GenBank/DDBJ databases">
        <title>Genomic Encyclopedia of Type Strains, Phase IV (KMG-IV): sequencing the most valuable type-strain genomes for metagenomic binning, comparative biology and taxonomic classification.</title>
        <authorList>
            <person name="Goeker M."/>
        </authorList>
    </citation>
    <scope>NUCLEOTIDE SEQUENCE [LARGE SCALE GENOMIC DNA]</scope>
    <source>
        <strain evidence="7 8">DSM 19610</strain>
    </source>
</reference>
<keyword evidence="8" id="KW-1185">Reference proteome</keyword>
<dbReference type="CDD" id="cd12162">
    <property type="entry name" value="2-Hacid_dh_4"/>
    <property type="match status" value="1"/>
</dbReference>
<dbReference type="OrthoDB" id="9805416at2"/>
<dbReference type="SUPFAM" id="SSF52283">
    <property type="entry name" value="Formate/glycerate dehydrogenase catalytic domain-like"/>
    <property type="match status" value="1"/>
</dbReference>
<dbReference type="PROSITE" id="PS00671">
    <property type="entry name" value="D_2_HYDROXYACID_DH_3"/>
    <property type="match status" value="1"/>
</dbReference>
<dbReference type="GO" id="GO:0004617">
    <property type="term" value="F:phosphoglycerate dehydrogenase activity"/>
    <property type="evidence" value="ECO:0007669"/>
    <property type="project" value="UniProtKB-ARBA"/>
</dbReference>
<evidence type="ECO:0000256" key="1">
    <source>
        <dbReference type="ARBA" id="ARBA00005854"/>
    </source>
</evidence>
<name>A0A4R1HPH3_9GAMM</name>
<organism evidence="7 8">
    <name type="scientific">Thiogranum longum</name>
    <dbReference type="NCBI Taxonomy" id="1537524"/>
    <lineage>
        <taxon>Bacteria</taxon>
        <taxon>Pseudomonadati</taxon>
        <taxon>Pseudomonadota</taxon>
        <taxon>Gammaproteobacteria</taxon>
        <taxon>Chromatiales</taxon>
        <taxon>Ectothiorhodospiraceae</taxon>
        <taxon>Thiogranum</taxon>
    </lineage>
</organism>
<evidence type="ECO:0000256" key="4">
    <source>
        <dbReference type="RuleBase" id="RU003719"/>
    </source>
</evidence>
<protein>
    <submittedName>
        <fullName evidence="7">Glycerate dehydrogenase</fullName>
    </submittedName>
</protein>
<evidence type="ECO:0000313" key="7">
    <source>
        <dbReference type="EMBL" id="TCK19182.1"/>
    </source>
</evidence>
<dbReference type="PANTHER" id="PTHR43761:SF1">
    <property type="entry name" value="D-ISOMER SPECIFIC 2-HYDROXYACID DEHYDROGENASE CATALYTIC DOMAIN-CONTAINING PROTEIN-RELATED"/>
    <property type="match status" value="1"/>
</dbReference>
<dbReference type="Pfam" id="PF02826">
    <property type="entry name" value="2-Hacid_dh_C"/>
    <property type="match status" value="1"/>
</dbReference>
<accession>A0A4R1HPH3</accession>
<dbReference type="SUPFAM" id="SSF51735">
    <property type="entry name" value="NAD(P)-binding Rossmann-fold domains"/>
    <property type="match status" value="1"/>
</dbReference>
<dbReference type="AlphaFoldDB" id="A0A4R1HPH3"/>
<evidence type="ECO:0000256" key="2">
    <source>
        <dbReference type="ARBA" id="ARBA00023002"/>
    </source>
</evidence>
<evidence type="ECO:0000259" key="5">
    <source>
        <dbReference type="Pfam" id="PF00389"/>
    </source>
</evidence>
<dbReference type="Gene3D" id="3.40.50.720">
    <property type="entry name" value="NAD(P)-binding Rossmann-like Domain"/>
    <property type="match status" value="2"/>
</dbReference>
<dbReference type="FunFam" id="3.40.50.720:FF:000041">
    <property type="entry name" value="D-3-phosphoglycerate dehydrogenase"/>
    <property type="match status" value="1"/>
</dbReference>
<dbReference type="GO" id="GO:0051287">
    <property type="term" value="F:NAD binding"/>
    <property type="evidence" value="ECO:0007669"/>
    <property type="project" value="InterPro"/>
</dbReference>
<comment type="caution">
    <text evidence="7">The sequence shown here is derived from an EMBL/GenBank/DDBJ whole genome shotgun (WGS) entry which is preliminary data.</text>
</comment>
<dbReference type="PROSITE" id="PS00670">
    <property type="entry name" value="D_2_HYDROXYACID_DH_2"/>
    <property type="match status" value="1"/>
</dbReference>
<evidence type="ECO:0000313" key="8">
    <source>
        <dbReference type="Proteomes" id="UP000295707"/>
    </source>
</evidence>
<proteinExistence type="inferred from homology"/>
<dbReference type="GO" id="GO:0006564">
    <property type="term" value="P:L-serine biosynthetic process"/>
    <property type="evidence" value="ECO:0007669"/>
    <property type="project" value="UniProtKB-ARBA"/>
</dbReference>
<dbReference type="InterPro" id="IPR006139">
    <property type="entry name" value="D-isomer_2_OHA_DH_cat_dom"/>
</dbReference>
<evidence type="ECO:0000259" key="6">
    <source>
        <dbReference type="Pfam" id="PF02826"/>
    </source>
</evidence>
<feature type="domain" description="D-isomer specific 2-hydroxyacid dehydrogenase catalytic" evidence="5">
    <location>
        <begin position="30"/>
        <end position="317"/>
    </location>
</feature>
<dbReference type="InterPro" id="IPR006140">
    <property type="entry name" value="D-isomer_DH_NAD-bd"/>
</dbReference>
<dbReference type="Pfam" id="PF00389">
    <property type="entry name" value="2-Hacid_dh"/>
    <property type="match status" value="1"/>
</dbReference>
<gene>
    <name evidence="7" type="ORF">DFR30_2479</name>
</gene>
<comment type="similarity">
    <text evidence="1 4">Belongs to the D-isomer specific 2-hydroxyacid dehydrogenase family.</text>
</comment>
<dbReference type="InterPro" id="IPR050418">
    <property type="entry name" value="D-iso_2-hydroxyacid_DH_PdxB"/>
</dbReference>
<dbReference type="Proteomes" id="UP000295707">
    <property type="component" value="Unassembled WGS sequence"/>
</dbReference>
<keyword evidence="2 4" id="KW-0560">Oxidoreductase</keyword>
<keyword evidence="3" id="KW-0520">NAD</keyword>
<dbReference type="InterPro" id="IPR029753">
    <property type="entry name" value="D-isomer_DH_CS"/>
</dbReference>
<dbReference type="InterPro" id="IPR036291">
    <property type="entry name" value="NAD(P)-bd_dom_sf"/>
</dbReference>
<sequence length="317" mass="34101">MHGVVLDVDSLHPPDLDLQPVCTQLVPCHLYPHTDAEQVQERITGAQVVITNKVALTADHIQSSPALKLICVAATGTNNIDLEAATRAGIQVCNARDYATASVVEHVFALLLTLTRRLDRYRDCVRRGDWYKSQEFCVFDEPIGQLSGQTLGIIGYGTLGKAVAQAAQAFSMNVQVAQSLQGTAQPGRVALESLLATSDVISLHCPLSDTTRGLIGAAELSSMKPGAILINTARGGIVDEQALVDALQQKAIHAAAIDVLADEPPQKDHPLLNLQSPRLIVTPHVAWASQTARQQLIDELAKNITAFLRGRPRNLVN</sequence>
<dbReference type="EMBL" id="SMFX01000001">
    <property type="protein sequence ID" value="TCK19182.1"/>
    <property type="molecule type" value="Genomic_DNA"/>
</dbReference>
<dbReference type="RefSeq" id="WP_132973618.1">
    <property type="nucleotide sequence ID" value="NZ_SMFX01000001.1"/>
</dbReference>
<evidence type="ECO:0000256" key="3">
    <source>
        <dbReference type="ARBA" id="ARBA00023027"/>
    </source>
</evidence>
<feature type="domain" description="D-isomer specific 2-hydroxyacid dehydrogenase NAD-binding" evidence="6">
    <location>
        <begin position="108"/>
        <end position="286"/>
    </location>
</feature>